<comment type="similarity">
    <text evidence="1">Belongs to the multicopper oxidase family.</text>
</comment>
<dbReference type="GO" id="GO:0016491">
    <property type="term" value="F:oxidoreductase activity"/>
    <property type="evidence" value="ECO:0007669"/>
    <property type="project" value="InterPro"/>
</dbReference>
<feature type="domain" description="Plastocyanin-like" evidence="3">
    <location>
        <begin position="887"/>
        <end position="951"/>
    </location>
</feature>
<evidence type="ECO:0000256" key="1">
    <source>
        <dbReference type="ARBA" id="ARBA00010609"/>
    </source>
</evidence>
<organism evidence="4 5">
    <name type="scientific">Dictyobacter aurantiacus</name>
    <dbReference type="NCBI Taxonomy" id="1936993"/>
    <lineage>
        <taxon>Bacteria</taxon>
        <taxon>Bacillati</taxon>
        <taxon>Chloroflexota</taxon>
        <taxon>Ktedonobacteria</taxon>
        <taxon>Ktedonobacterales</taxon>
        <taxon>Dictyobacteraceae</taxon>
        <taxon>Dictyobacter</taxon>
    </lineage>
</organism>
<dbReference type="PANTHER" id="PTHR48267">
    <property type="entry name" value="CUPREDOXIN SUPERFAMILY PROTEIN"/>
    <property type="match status" value="1"/>
</dbReference>
<gene>
    <name evidence="4" type="primary">ompB</name>
    <name evidence="4" type="ORF">KDAU_39240</name>
</gene>
<feature type="compositionally biased region" description="Basic and acidic residues" evidence="2">
    <location>
        <begin position="1"/>
        <end position="15"/>
    </location>
</feature>
<dbReference type="CDD" id="cd13844">
    <property type="entry name" value="CuRO_1_BOD_CotA_like"/>
    <property type="match status" value="1"/>
</dbReference>
<dbReference type="OrthoDB" id="9757546at2"/>
<feature type="region of interest" description="Disordered" evidence="2">
    <location>
        <begin position="1"/>
        <end position="27"/>
    </location>
</feature>
<dbReference type="Proteomes" id="UP000287224">
    <property type="component" value="Unassembled WGS sequence"/>
</dbReference>
<dbReference type="RefSeq" id="WP_126597527.1">
    <property type="nucleotide sequence ID" value="NZ_BIFQ01000001.1"/>
</dbReference>
<evidence type="ECO:0000259" key="3">
    <source>
        <dbReference type="Pfam" id="PF07731"/>
    </source>
</evidence>
<dbReference type="InterPro" id="IPR008972">
    <property type="entry name" value="Cupredoxin"/>
</dbReference>
<dbReference type="SUPFAM" id="SSF49503">
    <property type="entry name" value="Cupredoxins"/>
    <property type="match status" value="3"/>
</dbReference>
<reference evidence="5" key="1">
    <citation type="submission" date="2018-12" db="EMBL/GenBank/DDBJ databases">
        <title>Tengunoibacter tsumagoiensis gen. nov., sp. nov., Dictyobacter kobayashii sp. nov., D. alpinus sp. nov., and D. joshuensis sp. nov. and description of Dictyobacteraceae fam. nov. within the order Ktedonobacterales isolated from Tengu-no-mugimeshi.</title>
        <authorList>
            <person name="Wang C.M."/>
            <person name="Zheng Y."/>
            <person name="Sakai Y."/>
            <person name="Toyoda A."/>
            <person name="Minakuchi Y."/>
            <person name="Abe K."/>
            <person name="Yokota A."/>
            <person name="Yabe S."/>
        </authorList>
    </citation>
    <scope>NUCLEOTIDE SEQUENCE [LARGE SCALE GENOMIC DNA]</scope>
    <source>
        <strain evidence="5">S-27</strain>
    </source>
</reference>
<evidence type="ECO:0000313" key="5">
    <source>
        <dbReference type="Proteomes" id="UP000287224"/>
    </source>
</evidence>
<dbReference type="InterPro" id="IPR011706">
    <property type="entry name" value="Cu-oxidase_C"/>
</dbReference>
<comment type="caution">
    <text evidence="4">The sequence shown here is derived from an EMBL/GenBank/DDBJ whole genome shotgun (WGS) entry which is preliminary data.</text>
</comment>
<name>A0A401ZIB8_9CHLR</name>
<evidence type="ECO:0000256" key="2">
    <source>
        <dbReference type="SAM" id="MobiDB-lite"/>
    </source>
</evidence>
<proteinExistence type="inferred from homology"/>
<accession>A0A401ZIB8</accession>
<dbReference type="AlphaFoldDB" id="A0A401ZIB8"/>
<evidence type="ECO:0000313" key="4">
    <source>
        <dbReference type="EMBL" id="GCE06595.1"/>
    </source>
</evidence>
<protein>
    <submittedName>
        <fullName evidence="4">Laccase</fullName>
    </submittedName>
</protein>
<sequence>MIEEISKEKPDDNAKETAAGPGGQPFVLPTPDYYGTIPNYANSPLPVIDYNTGVITGGIRKFVDTLPGLGATNANSVGQYIPVAIPDTTSYPGADYYEIEVGQYTKKLHPDLPPTTLRGYRQTNTTDPNVSKFCYGGPLIRARKDRVVRLKVTNKLPVGAAGRLFLPVDTTVMGAGTGPNGGLETYTQNRHVTHLHGGDTPWISDGTPHQWFTPAGEVTSYPKGLSFQNVPDMPNAGPGAATYYYTNQQSARQMWFHDHTYGITRLQVYAGILAPYLLTDPTEQDLIARHLIPATDLPLIIQDKTFVPDPAQLAAEDPTWSTASWGGKGNLWFPHVYMPNQNPISPDGSNPMGRWDYGPWFWPPYTGLLNGPVPNPLYGTTPWQNSVNPGTPNPSIVPEGFMDTPIVNGAAYPYMQVEPKAYRFRILNACNERMLNLQLYYAQTGSGATATATLAPDGSVASIHVTSGGSGYQTPPNVYIIGDGINAAATATISGGAVTSVTVTNGGEAYSFTPLIAFGGSTEVPMVEACPDSGLPPDWPTDGRPGGVPDPAAKGPSWIQIGNEGGFLPSPVVIPPVPINYEYNRRSITVLNMSTHCLLMGPAERADVIVDFSSVPPGSNVILYNDAPAPAPAFDTRYDYYTGDPDQTPSGGAPTTPPGYGPNTRTIMQFRVVGTPSAPFDLNALNEAFTSTDTTQGVFASSQNPIIVPQVGYDSAYNAIFPDDNSAYARIQDTSMSFFNGPLSAITVINAGSGYTSVPSVTITGGGGSGATAVATISGGRVTSITLTYAGVGYTSAPTVLISPPGGTGVQATAQAVGIVMPLLPKAIQELFDPAYGRMNATLGAELPNTTGFNQTTIPYQYIDPPTEIINQVPPPPTPISAADGTQLWKITHNGVDTHSVHIHLVNMHLINRVGWDNMVKPPDLNELGWKETIRMNPLEDIIVAFRARTPNLPWQVPNSIRPMDVMAAIGTTGQFTNVDPTNQPAVVTNVLVNFGWEYVWHCHMLSHEENDMMRPIILGLPPRAPSSLTGAAISVGNITLAWTDMSANETAWIVLRSLSASGPWTVIANFPSTTGPQVGGRVQYVDRSVARRTRYYYMVQASNVVGYTQQYPAPAVGYPHQTLNSTPSSIISITSL</sequence>
<dbReference type="InterPro" id="IPR013783">
    <property type="entry name" value="Ig-like_fold"/>
</dbReference>
<dbReference type="Gene3D" id="2.60.40.10">
    <property type="entry name" value="Immunoglobulins"/>
    <property type="match status" value="1"/>
</dbReference>
<dbReference type="InterPro" id="IPR036116">
    <property type="entry name" value="FN3_sf"/>
</dbReference>
<dbReference type="GO" id="GO:0005507">
    <property type="term" value="F:copper ion binding"/>
    <property type="evidence" value="ECO:0007669"/>
    <property type="project" value="InterPro"/>
</dbReference>
<dbReference type="Pfam" id="PF07731">
    <property type="entry name" value="Cu-oxidase_2"/>
    <property type="match status" value="1"/>
</dbReference>
<dbReference type="PANTHER" id="PTHR48267:SF1">
    <property type="entry name" value="BILIRUBIN OXIDASE"/>
    <property type="match status" value="1"/>
</dbReference>
<dbReference type="SUPFAM" id="SSF49265">
    <property type="entry name" value="Fibronectin type III"/>
    <property type="match status" value="1"/>
</dbReference>
<dbReference type="InterPro" id="IPR045087">
    <property type="entry name" value="Cu-oxidase_fam"/>
</dbReference>
<dbReference type="EMBL" id="BIFQ01000001">
    <property type="protein sequence ID" value="GCE06595.1"/>
    <property type="molecule type" value="Genomic_DNA"/>
</dbReference>
<dbReference type="Gene3D" id="2.60.40.420">
    <property type="entry name" value="Cupredoxins - blue copper proteins"/>
    <property type="match status" value="3"/>
</dbReference>
<keyword evidence="5" id="KW-1185">Reference proteome</keyword>